<dbReference type="InterPro" id="IPR003107">
    <property type="entry name" value="HAT"/>
</dbReference>
<feature type="region of interest" description="Disordered" evidence="6">
    <location>
        <begin position="1484"/>
        <end position="1515"/>
    </location>
</feature>
<evidence type="ECO:0000256" key="4">
    <source>
        <dbReference type="ARBA" id="ARBA00022737"/>
    </source>
</evidence>
<evidence type="ECO:0000256" key="6">
    <source>
        <dbReference type="SAM" id="MobiDB-lite"/>
    </source>
</evidence>
<dbReference type="InterPro" id="IPR048058">
    <property type="entry name" value="Rrp5_S1_rpt_hs11_sc8"/>
</dbReference>
<feature type="domain" description="S1 motif" evidence="8">
    <location>
        <begin position="1148"/>
        <end position="1221"/>
    </location>
</feature>
<dbReference type="Pfam" id="PF00575">
    <property type="entry name" value="S1"/>
    <property type="match status" value="2"/>
</dbReference>
<sequence length="1795" mass="198294">MTTGKDLDGVATLGRFRTTFHSAVCLRGIYDFKLNQPIFDHIFALSSPFLAFHCRLKFHAARPLSIFNNFFFFFFFFFLLDHLTMTAEKRKRDNGDTKSVLLSEDGAFPRGGASALTPLEMKQVSNEATKDVLFESTNASESKRKPKKKSKANAKKQAKDDESKVTKKTKIESLSFGRLVPGSLVLGQVSQVNSFDLALSLPNNLTGYIPITNISQQLTSKIISEENESVDGDNDDDNEDGDEVPELSNLFKVGQWLRAVVTHSGAEEPKSKNQKPKKRIELSIEPDRVNASIDSQDLQPGMAIQVAVNSVEDHGVVFGLGIDTEKTGFISKKELHHAGISTNSLVPGQVMLLTILSKAANGRTYTLTASPLAKKLPTLTSLASTESLNAGILVDAEITEVRDSGLFAKVFEFAVGSVDLIHSGVYENDKLSSKFNKGDHIKARIIATLPSIDGDSPRVALSLLSTVVGLTNVSTSPLEALPIGSVEDAEIKHVEPSVGLIVRVKNALGFVHISRISSEERIEELSATDGDYTPESVHKARVLGYSYADSMYILSMEKAVIEQPYIRVEDIPVGEVISGRVDYIVPKGGVVIKIADGISAVANENHLSDIKLMHPEKMYRPNMKVKARVLNVDVDRHKVYVTLKKSLVNTQDELLTKFSDAKVGLKTPGTIISIKPKGAIVEFFGGIKAFLPVSEISEVFVKNPKDHLKIGQSVSVRITDVDPEDERLTVSCRASSSTSEQKEALENLVPGRSIVSASVVEKTKDGLVVEVEPADLRGVISIGHLSDGNMIQNRGLLKNLKVGSSIDNLVVLEKDVKKAFVTLSGKKSLVNDASAGILPMSFEEVTVDESTELHGFVKNATIKGVFVGFANNLTGLALKQDLSNEFVEDPQKLFVPFQSVTCRVINVNQAEQRFQLSLKPKSATANDKKEAPASAAVNPVDSSVNSVAEYIPGKITKARINNVKDSQLNIQLADNVQGRVDVSQVFDKFDDIKDPKRPLKSTFKKGDVVDVKIIGYHDARNHRFLPISHRTSTHTILECSTKKSDVTTGSSHQILSSKDIELGSEWTAFVNNFTPDFLWINLSPTVRGKIYLLDLTENMHTIVNVEDVHPIGSAIKVKVIENTTDVLKLSARELEGTAINSFEDVKMDTIIPALVAKVTDNTVVVRLNSAGKVFATASLTDIFDEYDEAEAMTAEFVPRELVSARVVGVDKSNKRVHVSLRPSQNDDDSTVVDKFVGSIDDVKTGDVIRGFVRNVADSGLFVSLGHNVTARVQIKNLSDAYLSNWKNYFKVNQLVKGKIISVEKKKIEMTLKESAISGKKSDKNLSIADIEEGSILDGTVKTIEEFGIFVRIDGSSVSGLCHRSEVADVPLNDLSKVFSEGDRVKVKVLSVDPEKKRVSLGMKASYFGDYDSDVDMEGSDDGSDESDDEMVLDNLNDAEDDDEDSSEDESEEEEEQTTKQAALSTGGGLSAGFDWTASILDQTKDFGSDSESEDEEPERKRRKKKSKAVEDKTAELSTKLPDSVADYERLLVGSPNSSIIWMNYMAFQLQLSEVDKAREIGERALKTINFREEQEKFNVWIALLNLENSFGTPESLETVFRRAVQHNDPKTIHMKLLAIYTQSGKFEEAEKLYQTTTKKFGSKDLNVYISFANFLFDREKHAKARELLGRSLQALEKGDHRDMITKFAQVEYEKGELEQGRTLFEGLVSSYPKRADLWNIYLDQEIKHGKDRKIVEDLFERIISGTTVKLSMKRAKFFFKKWLNYESEAGDEKAQDYVKAKAAEYVASKTKEDDE</sequence>
<reference evidence="9" key="1">
    <citation type="submission" date="2014-02" db="EMBL/GenBank/DDBJ databases">
        <authorList>
            <person name="Genoscope - CEA"/>
        </authorList>
    </citation>
    <scope>NUCLEOTIDE SEQUENCE</scope>
    <source>
        <strain evidence="9">LS3</strain>
    </source>
</reference>
<dbReference type="SUPFAM" id="SSF48452">
    <property type="entry name" value="TPR-like"/>
    <property type="match status" value="1"/>
</dbReference>
<dbReference type="FunFam" id="2.40.50.140:FF:000103">
    <property type="entry name" value="protein RRP5 homolog"/>
    <property type="match status" value="3"/>
</dbReference>
<evidence type="ECO:0000256" key="2">
    <source>
        <dbReference type="ARBA" id="ARBA00022552"/>
    </source>
</evidence>
<dbReference type="FunFam" id="2.40.50.140:FF:000159">
    <property type="entry name" value="rRNA biogenesis protein rrp5"/>
    <property type="match status" value="1"/>
</dbReference>
<dbReference type="FunFam" id="2.40.50.140:FF:000155">
    <property type="entry name" value="rRNA biogenesis protein RRP5"/>
    <property type="match status" value="1"/>
</dbReference>
<dbReference type="CDD" id="cd05708">
    <property type="entry name" value="S1_Rrp5_repeat_sc12"/>
    <property type="match status" value="1"/>
</dbReference>
<feature type="domain" description="S1 motif" evidence="8">
    <location>
        <begin position="182"/>
        <end position="285"/>
    </location>
</feature>
<dbReference type="SMART" id="SM00386">
    <property type="entry name" value="HAT"/>
    <property type="match status" value="6"/>
</dbReference>
<evidence type="ECO:0000259" key="8">
    <source>
        <dbReference type="PROSITE" id="PS50126"/>
    </source>
</evidence>
<evidence type="ECO:0000256" key="3">
    <source>
        <dbReference type="ARBA" id="ARBA00022553"/>
    </source>
</evidence>
<keyword evidence="7" id="KW-0812">Transmembrane</keyword>
<proteinExistence type="predicted"/>
<keyword evidence="7" id="KW-1133">Transmembrane helix</keyword>
<feature type="domain" description="S1 motif" evidence="8">
    <location>
        <begin position="391"/>
        <end position="464"/>
    </location>
</feature>
<organism evidence="9">
    <name type="scientific">Blastobotrys adeninivorans</name>
    <name type="common">Yeast</name>
    <name type="synonym">Arxula adeninivorans</name>
    <dbReference type="NCBI Taxonomy" id="409370"/>
    <lineage>
        <taxon>Eukaryota</taxon>
        <taxon>Fungi</taxon>
        <taxon>Dikarya</taxon>
        <taxon>Ascomycota</taxon>
        <taxon>Saccharomycotina</taxon>
        <taxon>Dipodascomycetes</taxon>
        <taxon>Dipodascales</taxon>
        <taxon>Trichomonascaceae</taxon>
        <taxon>Blastobotrys</taxon>
    </lineage>
</organism>
<feature type="domain" description="S1 motif" evidence="8">
    <location>
        <begin position="850"/>
        <end position="919"/>
    </location>
</feature>
<dbReference type="InterPro" id="IPR057302">
    <property type="entry name" value="Rrp5_S1"/>
</dbReference>
<name>A0A060TDE1_BLAAD</name>
<dbReference type="Gene3D" id="2.40.50.140">
    <property type="entry name" value="Nucleic acid-binding proteins"/>
    <property type="match status" value="10"/>
</dbReference>
<feature type="compositionally biased region" description="Acidic residues" evidence="6">
    <location>
        <begin position="1410"/>
        <end position="1455"/>
    </location>
</feature>
<feature type="domain" description="S1 motif" evidence="8">
    <location>
        <begin position="752"/>
        <end position="826"/>
    </location>
</feature>
<dbReference type="FunFam" id="1.25.40.10:FF:000065">
    <property type="entry name" value="Programmed cell death 11"/>
    <property type="match status" value="1"/>
</dbReference>
<dbReference type="Pfam" id="PF23459">
    <property type="entry name" value="S1_RRP5"/>
    <property type="match status" value="2"/>
</dbReference>
<dbReference type="CDD" id="cd05693">
    <property type="entry name" value="S1_Rrp5_repeat_hs1_sc1"/>
    <property type="match status" value="1"/>
</dbReference>
<comment type="subcellular location">
    <subcellularLocation>
        <location evidence="1">Nucleus</location>
        <location evidence="1">Nucleolus</location>
    </subcellularLocation>
</comment>
<feature type="region of interest" description="Disordered" evidence="6">
    <location>
        <begin position="135"/>
        <end position="164"/>
    </location>
</feature>
<keyword evidence="3" id="KW-0597">Phosphoprotein</keyword>
<reference evidence="9" key="2">
    <citation type="submission" date="2014-06" db="EMBL/GenBank/DDBJ databases">
        <title>The complete genome of Blastobotrys (Arxula) adeninivorans LS3 - a yeast of biotechnological interest.</title>
        <authorList>
            <person name="Kunze G."/>
            <person name="Gaillardin C."/>
            <person name="Czernicka M."/>
            <person name="Durrens P."/>
            <person name="Martin T."/>
            <person name="Boer E."/>
            <person name="Gabaldon T."/>
            <person name="Cruz J."/>
            <person name="Talla E."/>
            <person name="Marck C."/>
            <person name="Goffeau A."/>
            <person name="Barbe V."/>
            <person name="Baret P."/>
            <person name="Baronian K."/>
            <person name="Beier S."/>
            <person name="Bleykasten C."/>
            <person name="Bode R."/>
            <person name="Casaregola S."/>
            <person name="Despons L."/>
            <person name="Fairhead C."/>
            <person name="Giersberg M."/>
            <person name="Gierski P."/>
            <person name="Hahnel U."/>
            <person name="Hartmann A."/>
            <person name="Jankowska D."/>
            <person name="Jubin C."/>
            <person name="Jung P."/>
            <person name="Lafontaine I."/>
            <person name="Leh-Louis V."/>
            <person name="Lemaire M."/>
            <person name="Marcet-Houben M."/>
            <person name="Mascher M."/>
            <person name="Morel G."/>
            <person name="Richard G.-F."/>
            <person name="Riechen J."/>
            <person name="Sacerdot C."/>
            <person name="Sarkar A."/>
            <person name="Savel G."/>
            <person name="Schacherer J."/>
            <person name="Sherman D."/>
            <person name="Straub M.-L."/>
            <person name="Stein N."/>
            <person name="Thierry A."/>
            <person name="Trautwein-Schult A."/>
            <person name="Westhof E."/>
            <person name="Worch S."/>
            <person name="Dujon B."/>
            <person name="Souciet J.-L."/>
            <person name="Wincker P."/>
            <person name="Scholz U."/>
            <person name="Neuveglise N."/>
        </authorList>
    </citation>
    <scope>NUCLEOTIDE SEQUENCE</scope>
    <source>
        <strain evidence="9">LS3</strain>
    </source>
</reference>
<gene>
    <name evidence="9" type="ORF">GNLVRS02_ARAD1D43010g</name>
</gene>
<evidence type="ECO:0000256" key="1">
    <source>
        <dbReference type="ARBA" id="ARBA00004604"/>
    </source>
</evidence>
<feature type="domain" description="S1 motif" evidence="8">
    <location>
        <begin position="1063"/>
        <end position="1132"/>
    </location>
</feature>
<feature type="transmembrane region" description="Helical" evidence="7">
    <location>
        <begin position="66"/>
        <end position="85"/>
    </location>
</feature>
<dbReference type="GO" id="GO:0006364">
    <property type="term" value="P:rRNA processing"/>
    <property type="evidence" value="ECO:0007669"/>
    <property type="project" value="UniProtKB-KW"/>
</dbReference>
<dbReference type="InterPro" id="IPR012340">
    <property type="entry name" value="NA-bd_OB-fold"/>
</dbReference>
<feature type="compositionally biased region" description="Basic residues" evidence="6">
    <location>
        <begin position="144"/>
        <end position="156"/>
    </location>
</feature>
<dbReference type="CDD" id="cd05698">
    <property type="entry name" value="S1_Rrp5_repeat_hs6_sc5"/>
    <property type="match status" value="1"/>
</dbReference>
<dbReference type="Gene3D" id="1.25.40.10">
    <property type="entry name" value="Tetratricopeptide repeat domain"/>
    <property type="match status" value="1"/>
</dbReference>
<dbReference type="CDD" id="cd05707">
    <property type="entry name" value="S1_Rrp5_repeat_sc11"/>
    <property type="match status" value="1"/>
</dbReference>
<dbReference type="SUPFAM" id="SSF50249">
    <property type="entry name" value="Nucleic acid-binding proteins"/>
    <property type="match status" value="13"/>
</dbReference>
<evidence type="ECO:0000313" key="9">
    <source>
        <dbReference type="EMBL" id="CDP38804.1"/>
    </source>
</evidence>
<keyword evidence="4" id="KW-0677">Repeat</keyword>
<dbReference type="PANTHER" id="PTHR23270:SF10">
    <property type="entry name" value="PROTEIN RRP5 HOMOLOG"/>
    <property type="match status" value="1"/>
</dbReference>
<dbReference type="PANTHER" id="PTHR23270">
    <property type="entry name" value="PROGRAMMED CELL DEATH PROTEIN 11 PRE-RRNA PROCESSING PROTEIN RRP5"/>
    <property type="match status" value="1"/>
</dbReference>
<dbReference type="GO" id="GO:0032040">
    <property type="term" value="C:small-subunit processome"/>
    <property type="evidence" value="ECO:0007669"/>
    <property type="project" value="TreeGrafter"/>
</dbReference>
<feature type="region of interest" description="Disordered" evidence="6">
    <location>
        <begin position="1409"/>
        <end position="1469"/>
    </location>
</feature>
<protein>
    <submittedName>
        <fullName evidence="9">ARAD1D43010p</fullName>
    </submittedName>
</protein>
<keyword evidence="7" id="KW-0472">Membrane</keyword>
<dbReference type="GO" id="GO:0003723">
    <property type="term" value="F:RNA binding"/>
    <property type="evidence" value="ECO:0007669"/>
    <property type="project" value="TreeGrafter"/>
</dbReference>
<feature type="domain" description="S1 motif" evidence="8">
    <location>
        <begin position="664"/>
        <end position="733"/>
    </location>
</feature>
<dbReference type="PROSITE" id="PS50126">
    <property type="entry name" value="S1"/>
    <property type="match status" value="12"/>
</dbReference>
<feature type="domain" description="S1 motif" evidence="8">
    <location>
        <begin position="1333"/>
        <end position="1403"/>
    </location>
</feature>
<dbReference type="CDD" id="cd05702">
    <property type="entry name" value="S1_Rrp5_repeat_hs11_sc8"/>
    <property type="match status" value="1"/>
</dbReference>
<evidence type="ECO:0000256" key="5">
    <source>
        <dbReference type="ARBA" id="ARBA00023242"/>
    </source>
</evidence>
<dbReference type="InterPro" id="IPR003029">
    <property type="entry name" value="S1_domain"/>
</dbReference>
<dbReference type="EMBL" id="HG937694">
    <property type="protein sequence ID" value="CDP38804.1"/>
    <property type="molecule type" value="Genomic_DNA"/>
</dbReference>
<accession>A0A060TDE1</accession>
<feature type="domain" description="S1 motif" evidence="8">
    <location>
        <begin position="1245"/>
        <end position="1312"/>
    </location>
</feature>
<dbReference type="FunFam" id="2.40.50.140:FF:000266">
    <property type="entry name" value="rRNA biogenesis protein rrp5"/>
    <property type="match status" value="1"/>
</dbReference>
<dbReference type="InterPro" id="IPR045209">
    <property type="entry name" value="Rrp5"/>
</dbReference>
<keyword evidence="5" id="KW-0539">Nucleus</keyword>
<feature type="domain" description="S1 motif" evidence="8">
    <location>
        <begin position="484"/>
        <end position="557"/>
    </location>
</feature>
<evidence type="ECO:0000256" key="7">
    <source>
        <dbReference type="SAM" id="Phobius"/>
    </source>
</evidence>
<dbReference type="InterPro" id="IPR048059">
    <property type="entry name" value="Rrp5_S1_rpt_hs1_sc1"/>
</dbReference>
<feature type="domain" description="S1 motif" evidence="8">
    <location>
        <begin position="574"/>
        <end position="644"/>
    </location>
</feature>
<keyword evidence="2" id="KW-0698">rRNA processing</keyword>
<dbReference type="PhylomeDB" id="A0A060TDE1"/>
<feature type="domain" description="S1 motif" evidence="8">
    <location>
        <begin position="953"/>
        <end position="1030"/>
    </location>
</feature>
<dbReference type="InterPro" id="IPR011990">
    <property type="entry name" value="TPR-like_helical_dom_sf"/>
</dbReference>
<dbReference type="FunFam" id="2.40.50.140:FF:000279">
    <property type="entry name" value="rRNA biogenesis protein rrp5"/>
    <property type="match status" value="1"/>
</dbReference>
<dbReference type="SMART" id="SM00316">
    <property type="entry name" value="S1"/>
    <property type="match status" value="13"/>
</dbReference>